<name>A0A8K0P8P7_LADFU</name>
<dbReference type="InterPro" id="IPR008271">
    <property type="entry name" value="Ser/Thr_kinase_AS"/>
</dbReference>
<dbReference type="EMBL" id="KZ309141">
    <property type="protein sequence ID" value="KAG8237262.1"/>
    <property type="molecule type" value="Genomic_DNA"/>
</dbReference>
<evidence type="ECO:0000256" key="2">
    <source>
        <dbReference type="ARBA" id="ARBA00012513"/>
    </source>
</evidence>
<dbReference type="GO" id="GO:0004674">
    <property type="term" value="F:protein serine/threonine kinase activity"/>
    <property type="evidence" value="ECO:0007669"/>
    <property type="project" value="UniProtKB-KW"/>
</dbReference>
<dbReference type="InterPro" id="IPR050236">
    <property type="entry name" value="Ser_Thr_kinase_AGC"/>
</dbReference>
<dbReference type="FunFam" id="1.10.510.10:FF:000604">
    <property type="entry name" value="AGC protein kinase"/>
    <property type="match status" value="1"/>
</dbReference>
<dbReference type="AlphaFoldDB" id="A0A8K0P8P7"/>
<evidence type="ECO:0000259" key="12">
    <source>
        <dbReference type="PROSITE" id="PS50011"/>
    </source>
</evidence>
<keyword evidence="4" id="KW-0723">Serine/threonine-protein kinase</keyword>
<comment type="catalytic activity">
    <reaction evidence="10">
        <text>L-threonyl-[protein] + ATP = O-phospho-L-threonyl-[protein] + ADP + H(+)</text>
        <dbReference type="Rhea" id="RHEA:46608"/>
        <dbReference type="Rhea" id="RHEA-COMP:11060"/>
        <dbReference type="Rhea" id="RHEA-COMP:11605"/>
        <dbReference type="ChEBI" id="CHEBI:15378"/>
        <dbReference type="ChEBI" id="CHEBI:30013"/>
        <dbReference type="ChEBI" id="CHEBI:30616"/>
        <dbReference type="ChEBI" id="CHEBI:61977"/>
        <dbReference type="ChEBI" id="CHEBI:456216"/>
        <dbReference type="EC" id="2.7.11.1"/>
    </reaction>
</comment>
<dbReference type="Proteomes" id="UP000792457">
    <property type="component" value="Unassembled WGS sequence"/>
</dbReference>
<feature type="domain" description="Protein kinase" evidence="12">
    <location>
        <begin position="40"/>
        <end position="196"/>
    </location>
</feature>
<dbReference type="GO" id="GO:0005634">
    <property type="term" value="C:nucleus"/>
    <property type="evidence" value="ECO:0007669"/>
    <property type="project" value="TreeGrafter"/>
</dbReference>
<evidence type="ECO:0000256" key="10">
    <source>
        <dbReference type="ARBA" id="ARBA00047899"/>
    </source>
</evidence>
<dbReference type="PANTHER" id="PTHR24356">
    <property type="entry name" value="SERINE/THREONINE-PROTEIN KINASE"/>
    <property type="match status" value="1"/>
</dbReference>
<sequence>MQDKENWDFTNPRTPSENSIFHALFTSAKKSAKPPDINDFTIIKPISRGAYGKVFLGCKKVNPKKLYAIKVMRKSDMINKNMVSHVVTERNALALARSPFIVQLFYSLQTESCIYLVMEYMVGGDLKSLLCICGYLEENIATFYAAEVALALEYLHRHGIIHRDIKPDNMLLSARGHVKLTDFGLCASTLHRGKFL</sequence>
<accession>A0A8K0P8P7</accession>
<evidence type="ECO:0000256" key="3">
    <source>
        <dbReference type="ARBA" id="ARBA00022148"/>
    </source>
</evidence>
<dbReference type="Pfam" id="PF00069">
    <property type="entry name" value="Pkinase"/>
    <property type="match status" value="1"/>
</dbReference>
<evidence type="ECO:0000256" key="1">
    <source>
        <dbReference type="ARBA" id="ARBA00009903"/>
    </source>
</evidence>
<keyword evidence="7" id="KW-0418">Kinase</keyword>
<evidence type="ECO:0000256" key="5">
    <source>
        <dbReference type="ARBA" id="ARBA00022679"/>
    </source>
</evidence>
<dbReference type="GO" id="GO:0035556">
    <property type="term" value="P:intracellular signal transduction"/>
    <property type="evidence" value="ECO:0007669"/>
    <property type="project" value="TreeGrafter"/>
</dbReference>
<dbReference type="InterPro" id="IPR000719">
    <property type="entry name" value="Prot_kinase_dom"/>
</dbReference>
<reference evidence="13" key="2">
    <citation type="submission" date="2017-10" db="EMBL/GenBank/DDBJ databases">
        <title>Ladona fulva Genome sequencing and assembly.</title>
        <authorList>
            <person name="Murali S."/>
            <person name="Richards S."/>
            <person name="Bandaranaike D."/>
            <person name="Bellair M."/>
            <person name="Blankenburg K."/>
            <person name="Chao H."/>
            <person name="Dinh H."/>
            <person name="Doddapaneni H."/>
            <person name="Dugan-Rocha S."/>
            <person name="Elkadiri S."/>
            <person name="Gnanaolivu R."/>
            <person name="Hernandez B."/>
            <person name="Skinner E."/>
            <person name="Javaid M."/>
            <person name="Lee S."/>
            <person name="Li M."/>
            <person name="Ming W."/>
            <person name="Munidasa M."/>
            <person name="Muniz J."/>
            <person name="Nguyen L."/>
            <person name="Hughes D."/>
            <person name="Osuji N."/>
            <person name="Pu L.-L."/>
            <person name="Puazo M."/>
            <person name="Qu C."/>
            <person name="Quiroz J."/>
            <person name="Raj R."/>
            <person name="Weissenberger G."/>
            <person name="Xin Y."/>
            <person name="Zou X."/>
            <person name="Han Y."/>
            <person name="Worley K."/>
            <person name="Muzny D."/>
            <person name="Gibbs R."/>
        </authorList>
    </citation>
    <scope>NUCLEOTIDE SEQUENCE</scope>
    <source>
        <strain evidence="13">Sampled in the wild</strain>
    </source>
</reference>
<evidence type="ECO:0000256" key="8">
    <source>
        <dbReference type="ARBA" id="ARBA00022840"/>
    </source>
</evidence>
<keyword evidence="14" id="KW-1185">Reference proteome</keyword>
<evidence type="ECO:0000256" key="4">
    <source>
        <dbReference type="ARBA" id="ARBA00022527"/>
    </source>
</evidence>
<dbReference type="Gene3D" id="3.30.200.20">
    <property type="entry name" value="Phosphorylase Kinase, domain 1"/>
    <property type="match status" value="1"/>
</dbReference>
<gene>
    <name evidence="13" type="ORF">J437_LFUL011292</name>
</gene>
<dbReference type="FunFam" id="3.30.200.20:FF:000550">
    <property type="entry name" value="Serine/threonine-protein kinase greatwall"/>
    <property type="match status" value="1"/>
</dbReference>
<evidence type="ECO:0000256" key="6">
    <source>
        <dbReference type="ARBA" id="ARBA00022741"/>
    </source>
</evidence>
<dbReference type="PROSITE" id="PS50011">
    <property type="entry name" value="PROTEIN_KINASE_DOM"/>
    <property type="match status" value="1"/>
</dbReference>
<evidence type="ECO:0000313" key="13">
    <source>
        <dbReference type="EMBL" id="KAG8237262.1"/>
    </source>
</evidence>
<dbReference type="Gene3D" id="1.10.510.10">
    <property type="entry name" value="Transferase(Phosphotransferase) domain 1"/>
    <property type="match status" value="1"/>
</dbReference>
<reference evidence="13" key="1">
    <citation type="submission" date="2013-04" db="EMBL/GenBank/DDBJ databases">
        <authorList>
            <person name="Qu J."/>
            <person name="Murali S.C."/>
            <person name="Bandaranaike D."/>
            <person name="Bellair M."/>
            <person name="Blankenburg K."/>
            <person name="Chao H."/>
            <person name="Dinh H."/>
            <person name="Doddapaneni H."/>
            <person name="Downs B."/>
            <person name="Dugan-Rocha S."/>
            <person name="Elkadiri S."/>
            <person name="Gnanaolivu R.D."/>
            <person name="Hernandez B."/>
            <person name="Javaid M."/>
            <person name="Jayaseelan J.C."/>
            <person name="Lee S."/>
            <person name="Li M."/>
            <person name="Ming W."/>
            <person name="Munidasa M."/>
            <person name="Muniz J."/>
            <person name="Nguyen L."/>
            <person name="Ongeri F."/>
            <person name="Osuji N."/>
            <person name="Pu L.-L."/>
            <person name="Puazo M."/>
            <person name="Qu C."/>
            <person name="Quiroz J."/>
            <person name="Raj R."/>
            <person name="Weissenberger G."/>
            <person name="Xin Y."/>
            <person name="Zou X."/>
            <person name="Han Y."/>
            <person name="Richards S."/>
            <person name="Worley K."/>
            <person name="Muzny D."/>
            <person name="Gibbs R."/>
        </authorList>
    </citation>
    <scope>NUCLEOTIDE SEQUENCE</scope>
    <source>
        <strain evidence="13">Sampled in the wild</strain>
    </source>
</reference>
<dbReference type="EC" id="2.7.11.1" evidence="2"/>
<evidence type="ECO:0000256" key="11">
    <source>
        <dbReference type="ARBA" id="ARBA00048679"/>
    </source>
</evidence>
<dbReference type="GO" id="GO:0005524">
    <property type="term" value="F:ATP binding"/>
    <property type="evidence" value="ECO:0007669"/>
    <property type="project" value="UniProtKB-KW"/>
</dbReference>
<keyword evidence="5" id="KW-0808">Transferase</keyword>
<evidence type="ECO:0000256" key="7">
    <source>
        <dbReference type="ARBA" id="ARBA00022777"/>
    </source>
</evidence>
<dbReference type="SUPFAM" id="SSF56112">
    <property type="entry name" value="Protein kinase-like (PK-like)"/>
    <property type="match status" value="1"/>
</dbReference>
<comment type="caution">
    <text evidence="13">The sequence shown here is derived from an EMBL/GenBank/DDBJ whole genome shotgun (WGS) entry which is preliminary data.</text>
</comment>
<evidence type="ECO:0000256" key="9">
    <source>
        <dbReference type="ARBA" id="ARBA00033099"/>
    </source>
</evidence>
<dbReference type="SMART" id="SM00220">
    <property type="entry name" value="S_TKc"/>
    <property type="match status" value="1"/>
</dbReference>
<protein>
    <recommendedName>
        <fullName evidence="3">Serine/threonine-protein kinase greatwall</fullName>
        <ecNumber evidence="2">2.7.11.1</ecNumber>
    </recommendedName>
    <alternativeName>
        <fullName evidence="9">Microtubule-associated serine/threonine-protein kinase-like</fullName>
    </alternativeName>
</protein>
<keyword evidence="8" id="KW-0067">ATP-binding</keyword>
<proteinExistence type="inferred from homology"/>
<comment type="similarity">
    <text evidence="1">Belongs to the protein kinase superfamily. AGC Ser/Thr protein kinase family.</text>
</comment>
<evidence type="ECO:0000313" key="14">
    <source>
        <dbReference type="Proteomes" id="UP000792457"/>
    </source>
</evidence>
<dbReference type="PROSITE" id="PS00108">
    <property type="entry name" value="PROTEIN_KINASE_ST"/>
    <property type="match status" value="1"/>
</dbReference>
<dbReference type="OrthoDB" id="162894at2759"/>
<dbReference type="InterPro" id="IPR011009">
    <property type="entry name" value="Kinase-like_dom_sf"/>
</dbReference>
<organism evidence="13 14">
    <name type="scientific">Ladona fulva</name>
    <name type="common">Scarce chaser dragonfly</name>
    <name type="synonym">Libellula fulva</name>
    <dbReference type="NCBI Taxonomy" id="123851"/>
    <lineage>
        <taxon>Eukaryota</taxon>
        <taxon>Metazoa</taxon>
        <taxon>Ecdysozoa</taxon>
        <taxon>Arthropoda</taxon>
        <taxon>Hexapoda</taxon>
        <taxon>Insecta</taxon>
        <taxon>Pterygota</taxon>
        <taxon>Palaeoptera</taxon>
        <taxon>Odonata</taxon>
        <taxon>Epiprocta</taxon>
        <taxon>Anisoptera</taxon>
        <taxon>Libelluloidea</taxon>
        <taxon>Libellulidae</taxon>
        <taxon>Ladona</taxon>
    </lineage>
</organism>
<comment type="catalytic activity">
    <reaction evidence="11">
        <text>L-seryl-[protein] + ATP = O-phospho-L-seryl-[protein] + ADP + H(+)</text>
        <dbReference type="Rhea" id="RHEA:17989"/>
        <dbReference type="Rhea" id="RHEA-COMP:9863"/>
        <dbReference type="Rhea" id="RHEA-COMP:11604"/>
        <dbReference type="ChEBI" id="CHEBI:15378"/>
        <dbReference type="ChEBI" id="CHEBI:29999"/>
        <dbReference type="ChEBI" id="CHEBI:30616"/>
        <dbReference type="ChEBI" id="CHEBI:83421"/>
        <dbReference type="ChEBI" id="CHEBI:456216"/>
        <dbReference type="EC" id="2.7.11.1"/>
    </reaction>
</comment>
<dbReference type="PANTHER" id="PTHR24356:SF1">
    <property type="entry name" value="SERINE_THREONINE-PROTEIN KINASE GREATWALL"/>
    <property type="match status" value="1"/>
</dbReference>
<keyword evidence="6" id="KW-0547">Nucleotide-binding</keyword>